<feature type="non-terminal residue" evidence="15">
    <location>
        <position position="1"/>
    </location>
</feature>
<dbReference type="GO" id="GO:0006400">
    <property type="term" value="P:tRNA modification"/>
    <property type="evidence" value="ECO:0007669"/>
    <property type="project" value="TreeGrafter"/>
</dbReference>
<evidence type="ECO:0000256" key="9">
    <source>
        <dbReference type="ARBA" id="ARBA00022840"/>
    </source>
</evidence>
<dbReference type="AlphaFoldDB" id="A0A929MW72"/>
<gene>
    <name evidence="15" type="primary">miaA</name>
    <name evidence="15" type="ORF">HXK00_09090</name>
</gene>
<organism evidence="15 16">
    <name type="scientific">Abiotrophia defectiva</name>
    <name type="common">Streptococcus defectivus</name>
    <dbReference type="NCBI Taxonomy" id="46125"/>
    <lineage>
        <taxon>Bacteria</taxon>
        <taxon>Bacillati</taxon>
        <taxon>Bacillota</taxon>
        <taxon>Bacilli</taxon>
        <taxon>Lactobacillales</taxon>
        <taxon>Aerococcaceae</taxon>
        <taxon>Abiotrophia</taxon>
    </lineage>
</organism>
<comment type="function">
    <text evidence="2 13">Catalyzes the transfer of a dimethylallyl group onto the adenine at position 37 in tRNAs that read codons beginning with uridine, leading to the formation of N6-(dimethylallyl)adenosine (i(6)A).</text>
</comment>
<dbReference type="NCBIfam" id="TIGR00174">
    <property type="entry name" value="miaA"/>
    <property type="match status" value="1"/>
</dbReference>
<dbReference type="PANTHER" id="PTHR11088:SF60">
    <property type="entry name" value="TRNA DIMETHYLALLYLTRANSFERASE"/>
    <property type="match status" value="1"/>
</dbReference>
<name>A0A929MW72_ABIDE</name>
<dbReference type="GO" id="GO:0052381">
    <property type="term" value="F:tRNA dimethylallyltransferase activity"/>
    <property type="evidence" value="ECO:0007669"/>
    <property type="project" value="UniProtKB-EC"/>
</dbReference>
<evidence type="ECO:0000313" key="15">
    <source>
        <dbReference type="EMBL" id="MBF0935775.1"/>
    </source>
</evidence>
<evidence type="ECO:0000256" key="13">
    <source>
        <dbReference type="RuleBase" id="RU003784"/>
    </source>
</evidence>
<keyword evidence="8 14" id="KW-0547">Nucleotide-binding</keyword>
<evidence type="ECO:0000256" key="10">
    <source>
        <dbReference type="ARBA" id="ARBA00022842"/>
    </source>
</evidence>
<dbReference type="Gene3D" id="1.10.20.140">
    <property type="match status" value="1"/>
</dbReference>
<evidence type="ECO:0000256" key="7">
    <source>
        <dbReference type="ARBA" id="ARBA00022694"/>
    </source>
</evidence>
<evidence type="ECO:0000256" key="6">
    <source>
        <dbReference type="ARBA" id="ARBA00022679"/>
    </source>
</evidence>
<comment type="caution">
    <text evidence="15">The sequence shown here is derived from an EMBL/GenBank/DDBJ whole genome shotgun (WGS) entry which is preliminary data.</text>
</comment>
<reference evidence="15" key="1">
    <citation type="submission" date="2020-04" db="EMBL/GenBank/DDBJ databases">
        <title>Deep metagenomics examines the oral microbiome during advanced dental caries in children, revealing novel taxa and co-occurrences with host molecules.</title>
        <authorList>
            <person name="Baker J.L."/>
            <person name="Morton J.T."/>
            <person name="Dinis M."/>
            <person name="Alvarez R."/>
            <person name="Tran N.C."/>
            <person name="Knight R."/>
            <person name="Edlund A."/>
        </authorList>
    </citation>
    <scope>NUCLEOTIDE SEQUENCE</scope>
    <source>
        <strain evidence="15">JCVI_23_bin.16</strain>
    </source>
</reference>
<proteinExistence type="inferred from homology"/>
<keyword evidence="7 12" id="KW-0819">tRNA processing</keyword>
<dbReference type="InterPro" id="IPR027417">
    <property type="entry name" value="P-loop_NTPase"/>
</dbReference>
<evidence type="ECO:0000256" key="11">
    <source>
        <dbReference type="ARBA" id="ARBA00049563"/>
    </source>
</evidence>
<evidence type="ECO:0000256" key="1">
    <source>
        <dbReference type="ARBA" id="ARBA00001946"/>
    </source>
</evidence>
<evidence type="ECO:0000256" key="2">
    <source>
        <dbReference type="ARBA" id="ARBA00003213"/>
    </source>
</evidence>
<dbReference type="InterPro" id="IPR018022">
    <property type="entry name" value="IPT"/>
</dbReference>
<sequence>VPHHALDFLDVDQDYDASQFQALAQNLIRDCHARGVLPILVGGSGLYLEGLLYDLEFGGKASHDPLIRQALEQRLEAEGVEVLYAELSLQDPVAASKIPIQNHRRLLRALEVMQVTGQKFSDQSQHEAAQARYETCILALDRPRDQLYERINARVQAMVAQGLEAEVRHLYQLAQGQLLPSVQGIGYKEWWPYLAGDMTDREAVIAAIQQNSRRYAKRQLTWFRNRIQGTHWLDASDYEMAFAQATSLVQDLLDKQVEKGGTL</sequence>
<protein>
    <recommendedName>
        <fullName evidence="5 12">tRNA dimethylallyltransferase</fullName>
        <ecNumber evidence="4 12">2.5.1.75</ecNumber>
    </recommendedName>
</protein>
<evidence type="ECO:0000256" key="14">
    <source>
        <dbReference type="RuleBase" id="RU003785"/>
    </source>
</evidence>
<keyword evidence="9 14" id="KW-0067">ATP-binding</keyword>
<dbReference type="PANTHER" id="PTHR11088">
    <property type="entry name" value="TRNA DIMETHYLALLYLTRANSFERASE"/>
    <property type="match status" value="1"/>
</dbReference>
<dbReference type="Gene3D" id="3.40.50.300">
    <property type="entry name" value="P-loop containing nucleotide triphosphate hydrolases"/>
    <property type="match status" value="1"/>
</dbReference>
<dbReference type="GO" id="GO:0005524">
    <property type="term" value="F:ATP binding"/>
    <property type="evidence" value="ECO:0007669"/>
    <property type="project" value="UniProtKB-KW"/>
</dbReference>
<evidence type="ECO:0000256" key="5">
    <source>
        <dbReference type="ARBA" id="ARBA00017477"/>
    </source>
</evidence>
<dbReference type="InterPro" id="IPR039657">
    <property type="entry name" value="Dimethylallyltransferase"/>
</dbReference>
<dbReference type="EC" id="2.5.1.75" evidence="4 12"/>
<evidence type="ECO:0000256" key="3">
    <source>
        <dbReference type="ARBA" id="ARBA00005842"/>
    </source>
</evidence>
<evidence type="ECO:0000256" key="8">
    <source>
        <dbReference type="ARBA" id="ARBA00022741"/>
    </source>
</evidence>
<evidence type="ECO:0000256" key="12">
    <source>
        <dbReference type="RuleBase" id="RU003783"/>
    </source>
</evidence>
<evidence type="ECO:0000313" key="16">
    <source>
        <dbReference type="Proteomes" id="UP000757900"/>
    </source>
</evidence>
<keyword evidence="6 14" id="KW-0808">Transferase</keyword>
<keyword evidence="10" id="KW-0460">Magnesium</keyword>
<evidence type="ECO:0000256" key="4">
    <source>
        <dbReference type="ARBA" id="ARBA00012665"/>
    </source>
</evidence>
<comment type="catalytic activity">
    <reaction evidence="11 12">
        <text>adenosine(37) in tRNA + dimethylallyl diphosphate = N(6)-dimethylallyladenosine(37) in tRNA + diphosphate</text>
        <dbReference type="Rhea" id="RHEA:26482"/>
        <dbReference type="Rhea" id="RHEA-COMP:10162"/>
        <dbReference type="Rhea" id="RHEA-COMP:10375"/>
        <dbReference type="ChEBI" id="CHEBI:33019"/>
        <dbReference type="ChEBI" id="CHEBI:57623"/>
        <dbReference type="ChEBI" id="CHEBI:74411"/>
        <dbReference type="ChEBI" id="CHEBI:74415"/>
        <dbReference type="EC" id="2.5.1.75"/>
    </reaction>
</comment>
<comment type="similarity">
    <text evidence="3 14">Belongs to the IPP transferase family.</text>
</comment>
<comment type="cofactor">
    <cofactor evidence="1">
        <name>Mg(2+)</name>
        <dbReference type="ChEBI" id="CHEBI:18420"/>
    </cofactor>
</comment>
<dbReference type="EMBL" id="JABZFV010000389">
    <property type="protein sequence ID" value="MBF0935775.1"/>
    <property type="molecule type" value="Genomic_DNA"/>
</dbReference>
<accession>A0A929MW72</accession>
<dbReference type="Proteomes" id="UP000757900">
    <property type="component" value="Unassembled WGS sequence"/>
</dbReference>
<dbReference type="Pfam" id="PF01715">
    <property type="entry name" value="IPPT"/>
    <property type="match status" value="1"/>
</dbReference>